<feature type="domain" description="Ig-like" evidence="3">
    <location>
        <begin position="3716"/>
        <end position="3804"/>
    </location>
</feature>
<protein>
    <submittedName>
        <fullName evidence="5">Titin</fullName>
    </submittedName>
</protein>
<dbReference type="PROSITE" id="PS50835">
    <property type="entry name" value="IG_LIKE"/>
    <property type="match status" value="9"/>
</dbReference>
<reference evidence="5" key="1">
    <citation type="submission" date="2025-08" db="UniProtKB">
        <authorList>
            <consortium name="RefSeq"/>
        </authorList>
    </citation>
    <scope>IDENTIFICATION</scope>
    <source>
        <tissue evidence="5">Whole Larva</tissue>
    </source>
</reference>
<feature type="compositionally biased region" description="Polar residues" evidence="2">
    <location>
        <begin position="2635"/>
        <end position="2687"/>
    </location>
</feature>
<dbReference type="InterPro" id="IPR002017">
    <property type="entry name" value="Spectrin_repeat"/>
</dbReference>
<dbReference type="SMART" id="SM00408">
    <property type="entry name" value="IGc2"/>
    <property type="match status" value="9"/>
</dbReference>
<feature type="compositionally biased region" description="Low complexity" evidence="2">
    <location>
        <begin position="3666"/>
        <end position="3682"/>
    </location>
</feature>
<dbReference type="Gene3D" id="2.60.40.10">
    <property type="entry name" value="Immunoglobulins"/>
    <property type="match status" value="9"/>
</dbReference>
<feature type="region of interest" description="Disordered" evidence="2">
    <location>
        <begin position="2763"/>
        <end position="2814"/>
    </location>
</feature>
<feature type="domain" description="Ig-like" evidence="3">
    <location>
        <begin position="1581"/>
        <end position="1669"/>
    </location>
</feature>
<feature type="region of interest" description="Disordered" evidence="2">
    <location>
        <begin position="3099"/>
        <end position="3195"/>
    </location>
</feature>
<feature type="region of interest" description="Disordered" evidence="2">
    <location>
        <begin position="2888"/>
        <end position="2910"/>
    </location>
</feature>
<dbReference type="PANTHER" id="PTHR47633">
    <property type="entry name" value="IMMUNOGLOBULIN"/>
    <property type="match status" value="1"/>
</dbReference>
<dbReference type="Pfam" id="PF07679">
    <property type="entry name" value="I-set"/>
    <property type="match status" value="9"/>
</dbReference>
<dbReference type="InterPro" id="IPR058157">
    <property type="entry name" value="Spectrin_met"/>
</dbReference>
<sequence>MDTKKEEAPKTTTISTIAVQSGKTRLVIALLHCGDWMKLKILEVTPELTALGNTISEALELQKAHDEVLRQLQNKQSPVEELLRQADQLIATQKPRAEVYAAMAESLGKAWQDVNVHLELRKVILDLNVQYHTRADEFFAKMEALEGLCSETEIPIDIGAVKDFLTNVHDLRRSGLESLMDALKAGNLLIEKLKELGAEGTLDSRPDRIRSSVNRAISQVQEWMEKLHMKRKVLECTFTRRKEQLEQCLALAILAADLKELEEAVTKWRSLLVSSDELGDSASSAELLQHEMRKLLPDAKQLQERALKITKATDKLVQSGCFAGSQAIEQAYVVLSSTSDYLADLQQRDHLFERVIAFFRSAQSALNKLDQIEMQLKSSELKSTSPQLAQLHAQCAQTIEEVTSGPIAEGYSILGSTPLNASGVRKMVEELENKKIVLDGLCVAHKEENRRINQALEEFLERQDELQGWLVGIAEAFLKGHGDLGHDLFSSREFLDLHNQLLTDLQTKGNEINALLLTLPPILEYLQDSQRSEVDSKVESLHERWLNLKNLLESRLDLSVLYVKFHTDAEKVTREMDVLDEAIQRTGENMSEESMKVLEERLELLVPLYQSAKNTGLTFINETQKVTEPHLDARRAITCVQSVLDRLSSRTLTVNRSWQTFQTEVTERNEIIKQIEINMVESTKTMNWATKLDSQIYPVITTMASDSKEISEHIEKKLQTVVSEIRRAQREVEERVTTTESLLIKTQTKPDERTIHIKEQLNQMAQRLGNICSDYQTLGQRMISYFKRLTDLDNSINICNKPVSRTRNSYEIEMLIDDHEATKQSVLNLFKITRDEAEEIINKIRRQEPSESANQDIERLQANLELRKENFEINWKSKREQLEAQKKLCQFDSDLQQINDTLDDLGHQLSGIRGQYGESLQAAKDTSSGFVHFEKTIEMLEMRIVQFINAGNQLLDDQHLDSPSIEMQIEDLKKRWNELKQQIAETRNLIDLSVQYFGLIEEADDWFREGSRLLVTIARKSSLVKKPEEAQELLNEIEMFLKPGEARQNARIEDIVKLGSKLFGFEPQHVLVSNREMMESFNVISNELNTLAQNLKTAEEERERMLREHEMLRMELLRKEEEKRKELEIRQQMELEAKMREHEELLRKEREQEELRIKKQMELEAKMKREQEELLLQEQLKREQEELLRLEQLKREQEEIKKQMELEAKMKREQEELLRQEQLKREQEELLRLEQMKREQEELLRKEQMIREQEEIKIKKQMELEARMEAPVFITPLCDQIIQEGNKFTFVCQVSGFPLPVVTWHKAGVSIQNNPDYQTTFDQGLCTLTIEETFADDSAKYTCKAINAVGSAETGAFLSVKESEPEEQLSPPNFTKFLQPAVAKEGRSFQFECTVEGNPLPTVQWFKNADCIDNSPDYIITYNNGEAVLKFEQCFMEDKADYTCKASNNLGVAQSVANLVVLPEEPCEPPTFVTPLCNAMARAGEKIKLECEISGLPPPIVLWSHNGKPLKETRDLKLHRDGQKATLSIQEAFPKDAGNYKVTATNLAGEVTSECSVSVKGRLPAETSDSELPSDMEPIKPSIQDPLKNVEIPEGGQVCLECVIVGQPEPEVIWYHDDNPIKESSDFRLLFQGDRCSLIIQEALPEDAGEYKVMALNSAGEASSKALLSVTPKPEDTDCAPKFSKLLTDILVSEGDKVILEAQVSGTPRPDIKWLLNNTPIDQSERIQLAHADDGTLKLDIANVKNEDRGVYTVKATNRKGEAKCFAQLIVKSSKMAEAKVHEEIKSAPTFRETFHDKQVFENTATKFECIVAGKPTPKVRWTFNGAPVSGKNFLISTSGDRQVLSIPEVSKENGGRIECIAENEAGKATCSASLIIQSVSDITLPEMAQSLEIVQIPADNWNKDIQQHTESSFTYKREINVQSSSSTSSKIISSTTATPEPHIEEHKYSSKDEKSFKQINLEAPEIKESHKEEEYHKIGKQEPVIHEKSTSLYTIGGQQVDIPKILPAQETPLPKSIFKARPPKFVTPVIGKIVDQDVNVILEGILDGTPTPQVSWCKNGAEFKGGNNAKVTYEHNCARIELKNVTINDSGKYTCTAINEAGKAISTADLVVRKTIFPPVFGRRLQAQVIKKGDRVNMEVEVTGTPEPQVTWFKDGLPLAEVIKDGYKIKTQGNCHTLVLEKADFRHTGKYTVCAINPGGEAQSIADIAVYEPTPDTMIEVVKTVVFEDVRKHESLASATDKSLETITTSTAEPKAIISKPVSIPSTFPKPLFSESLTTEMSTHTESSIMHDTKTLTLERSTPVCDIEMPKKVTKPDEGTAEGIETSSITKQQSLDFFVKKMKEVEEIPKPKEAAALPAPIKQEIYTKFEDATKIEAPKKVEQTEKYTAFNQSQTSQSYEEFNLQPEPPAEICYPESKPEPQPIIPALEVQQKTQMFEKKSEHFESSQMSKSESSQSHQTWTSERPASAVSSHTLDRQTIIRPTSAMSSSSGLEPSAEGLAMEKTWAHKHTECNVQKSWPPTQKEAQKIAPTWSAQSTLERKWAPETQVSESSYYKETNVSSEITPQATGSFYKETITETLPQVSSSFYKDSKVTSETTPQISSSFYKESKVTSEITPQVSSSFYKESKVVSEPTPQVSSSFYKETKMTSETAPQVSSSFYKESKVTSATESKITSESTPQSSSFYKESKVVSEPTPQVSSSFYSKVTSESTPQVSSSYYKESKVTTESTPQVTGSYYKETKMTSETTPQVPHYIAQVSHTSNVNEFSSQQSSYEMKSEMKSSSKHEMISEERNAKPSEIIKSWPPKGKEPEEVPYKPVVIESLPIRPVSVQDITDEIYLEPGTPPEIVYAQPPVLERRISHVETIEQSLEKTLDRVPSRVLPGAIRTIPPPLPPKQEQPIAPPIPAKTMKPMKVVESKPFEKFPDLEPFPYKPDPDQPRQQRVGPPPTPSKFIKGRFADSDYESDFEAIRIPSKWKPYASDNDEPSFRHVRAPKTSTLPRSRSIEKEAIPPSRFEQPPPVSGLPRPTINFEACKKMLRKETEMKKFTKKPASPPIMIKPGSPPIFDVAEPKSPKTKQKIVIDGYMADTDEPFIMQQKKLLKSEEKHQQQLQQQTYQCQTSLQQQSTQSKFSHHKKHSSTTSASSKKKLVSTPIITSVSTTEKLEPFPFKPEPATAPKVKLPPPPSPSRFVKGEFRESDYESDYESRLSAAWKTDKQFRSVRPVLTPTGRQSQTKERTPTPPMQFDHPERVSIPSRPKFEPIEKPVKTVKLDQIIKPVPKPTPIFKPKPIMQQPPVMDIIIATPAAPEKVMLLQPGTPPEIVFAPGPKKTQYYRATTSAPYHNAVQTETSNVMHFNESTEQCQRTMSVQQTTKVIKFGGNQKQTSTTQEVLEPFPFKVEPERSRRGSAPPPPKPKKFVPGEFRESDYESEVENTRIKSRWGSSEEPHYKKVRAPAAVRSSSVPASREQQVVTPMEFDTQPPYISQSNQIVKKNYDSTMTKQTASKIASQYMDNMTHTFKSKAHQFASDIMDDVNKKSTQKPILKTKDESDAQVYREETRASQYGTKHVDPDTGLIYFKYDFGYEFGILLPGESKNGEIPFPKKTIIQPPQRSQSIEMPVHHETSTAPKKFVAPSTNKNVKWEPTSESEMSEYEPDGRRRPKWDQSSCSPTSISPSLPSTSPAFNNYGSGFKDTETPPSCPSTPGFPQNAQIKRAPVFITPLRDIAVVSGQTARFECIVQSEPSPNVLWSKNGRIIENSNDHSIFFRNGVCRLTIPKTYPEDAGTYTCTATNQVGAINTTATLQVPGERRSSYIK</sequence>
<dbReference type="InterPro" id="IPR036179">
    <property type="entry name" value="Ig-like_dom_sf"/>
</dbReference>
<dbReference type="InterPro" id="IPR003599">
    <property type="entry name" value="Ig_sub"/>
</dbReference>
<feature type="compositionally biased region" description="Polar residues" evidence="2">
    <location>
        <begin position="2482"/>
        <end position="2494"/>
    </location>
</feature>
<dbReference type="CDD" id="cd00176">
    <property type="entry name" value="SPEC"/>
    <property type="match status" value="3"/>
</dbReference>
<evidence type="ECO:0000313" key="4">
    <source>
        <dbReference type="Proteomes" id="UP000695000"/>
    </source>
</evidence>
<accession>A0ABM1MKC7</accession>
<dbReference type="SMART" id="SM00150">
    <property type="entry name" value="SPEC"/>
    <property type="match status" value="6"/>
</dbReference>
<feature type="region of interest" description="Disordered" evidence="2">
    <location>
        <begin position="3610"/>
        <end position="3708"/>
    </location>
</feature>
<dbReference type="InterPro" id="IPR003598">
    <property type="entry name" value="Ig_sub2"/>
</dbReference>
<feature type="compositionally biased region" description="Polar residues" evidence="2">
    <location>
        <begin position="2548"/>
        <end position="2562"/>
    </location>
</feature>
<feature type="region of interest" description="Disordered" evidence="2">
    <location>
        <begin position="3397"/>
        <end position="3431"/>
    </location>
</feature>
<dbReference type="RefSeq" id="XP_017775027.1">
    <property type="nucleotide sequence ID" value="XM_017919538.1"/>
</dbReference>
<feature type="domain" description="Ig-like" evidence="3">
    <location>
        <begin position="2119"/>
        <end position="2210"/>
    </location>
</feature>
<feature type="domain" description="Ig-like" evidence="3">
    <location>
        <begin position="1789"/>
        <end position="1876"/>
    </location>
</feature>
<dbReference type="SUPFAM" id="SSF46966">
    <property type="entry name" value="Spectrin repeat"/>
    <property type="match status" value="4"/>
</dbReference>
<feature type="compositionally biased region" description="Basic and acidic residues" evidence="2">
    <location>
        <begin position="2777"/>
        <end position="2797"/>
    </location>
</feature>
<feature type="compositionally biased region" description="Polar residues" evidence="2">
    <location>
        <begin position="2763"/>
        <end position="2772"/>
    </location>
</feature>
<feature type="coiled-coil region" evidence="1">
    <location>
        <begin position="1081"/>
        <end position="1256"/>
    </location>
</feature>
<evidence type="ECO:0000259" key="3">
    <source>
        <dbReference type="PROSITE" id="PS50835"/>
    </source>
</evidence>
<feature type="domain" description="Ig-like" evidence="3">
    <location>
        <begin position="2004"/>
        <end position="2107"/>
    </location>
</feature>
<dbReference type="SMART" id="SM00409">
    <property type="entry name" value="IG"/>
    <property type="match status" value="9"/>
</dbReference>
<feature type="region of interest" description="Disordered" evidence="2">
    <location>
        <begin position="2979"/>
        <end position="3029"/>
    </location>
</feature>
<feature type="compositionally biased region" description="Low complexity" evidence="2">
    <location>
        <begin position="2447"/>
        <end position="2458"/>
    </location>
</feature>
<feature type="coiled-coil region" evidence="1">
    <location>
        <begin position="827"/>
        <end position="874"/>
    </location>
</feature>
<evidence type="ECO:0000256" key="1">
    <source>
        <dbReference type="SAM" id="Coils"/>
    </source>
</evidence>
<dbReference type="Pfam" id="PF00435">
    <property type="entry name" value="Spectrin"/>
    <property type="match status" value="2"/>
</dbReference>
<feature type="domain" description="Ig-like" evidence="3">
    <location>
        <begin position="1372"/>
        <end position="1460"/>
    </location>
</feature>
<dbReference type="GeneID" id="108561547"/>
<evidence type="ECO:0000313" key="5">
    <source>
        <dbReference type="RefSeq" id="XP_017775027.1"/>
    </source>
</evidence>
<feature type="region of interest" description="Disordered" evidence="2">
    <location>
        <begin position="3228"/>
        <end position="3258"/>
    </location>
</feature>
<dbReference type="Pfam" id="PF25101">
    <property type="entry name" value="Spectrin_7"/>
    <property type="match status" value="1"/>
</dbReference>
<feature type="region of interest" description="Disordered" evidence="2">
    <location>
        <begin position="2925"/>
        <end position="2959"/>
    </location>
</feature>
<feature type="compositionally biased region" description="Polar residues" evidence="2">
    <location>
        <begin position="2459"/>
        <end position="2474"/>
    </location>
</feature>
<gene>
    <name evidence="5" type="primary">LOC108561547</name>
</gene>
<keyword evidence="4" id="KW-1185">Reference proteome</keyword>
<feature type="region of interest" description="Disordered" evidence="2">
    <location>
        <begin position="3046"/>
        <end position="3078"/>
    </location>
</feature>
<dbReference type="Gene3D" id="1.20.58.60">
    <property type="match status" value="4"/>
</dbReference>
<feature type="domain" description="Ig-like" evidence="3">
    <location>
        <begin position="1469"/>
        <end position="1558"/>
    </location>
</feature>
<evidence type="ECO:0000256" key="2">
    <source>
        <dbReference type="SAM" id="MobiDB-lite"/>
    </source>
</evidence>
<dbReference type="InterPro" id="IPR007110">
    <property type="entry name" value="Ig-like_dom"/>
</dbReference>
<feature type="compositionally biased region" description="Basic and acidic residues" evidence="2">
    <location>
        <begin position="1942"/>
        <end position="1955"/>
    </location>
</feature>
<feature type="compositionally biased region" description="Low complexity" evidence="2">
    <location>
        <begin position="1927"/>
        <end position="1937"/>
    </location>
</feature>
<feature type="domain" description="Ig-like" evidence="3">
    <location>
        <begin position="1681"/>
        <end position="1758"/>
    </location>
</feature>
<dbReference type="InterPro" id="IPR013098">
    <property type="entry name" value="Ig_I-set"/>
</dbReference>
<dbReference type="Proteomes" id="UP000695000">
    <property type="component" value="Unplaced"/>
</dbReference>
<feature type="region of interest" description="Disordered" evidence="2">
    <location>
        <begin position="2635"/>
        <end position="2693"/>
    </location>
</feature>
<feature type="domain" description="Ig-like" evidence="3">
    <location>
        <begin position="1271"/>
        <end position="1359"/>
    </location>
</feature>
<dbReference type="InterPro" id="IPR018159">
    <property type="entry name" value="Spectrin/alpha-actinin"/>
</dbReference>
<dbReference type="InterPro" id="IPR013783">
    <property type="entry name" value="Ig-like_fold"/>
</dbReference>
<feature type="region of interest" description="Disordered" evidence="2">
    <location>
        <begin position="2438"/>
        <end position="2562"/>
    </location>
</feature>
<name>A0ABM1MKC7_NICVS</name>
<proteinExistence type="predicted"/>
<feature type="compositionally biased region" description="Low complexity" evidence="2">
    <location>
        <begin position="3110"/>
        <end position="3131"/>
    </location>
</feature>
<organism evidence="4 5">
    <name type="scientific">Nicrophorus vespilloides</name>
    <name type="common">Boreal carrion beetle</name>
    <dbReference type="NCBI Taxonomy" id="110193"/>
    <lineage>
        <taxon>Eukaryota</taxon>
        <taxon>Metazoa</taxon>
        <taxon>Ecdysozoa</taxon>
        <taxon>Arthropoda</taxon>
        <taxon>Hexapoda</taxon>
        <taxon>Insecta</taxon>
        <taxon>Pterygota</taxon>
        <taxon>Neoptera</taxon>
        <taxon>Endopterygota</taxon>
        <taxon>Coleoptera</taxon>
        <taxon>Polyphaga</taxon>
        <taxon>Staphyliniformia</taxon>
        <taxon>Silphidae</taxon>
        <taxon>Nicrophorinae</taxon>
        <taxon>Nicrophorus</taxon>
    </lineage>
</organism>
<feature type="compositionally biased region" description="Low complexity" evidence="2">
    <location>
        <begin position="3140"/>
        <end position="3162"/>
    </location>
</feature>
<dbReference type="SUPFAM" id="SSF48726">
    <property type="entry name" value="Immunoglobulin"/>
    <property type="match status" value="9"/>
</dbReference>
<feature type="compositionally biased region" description="Pro residues" evidence="2">
    <location>
        <begin position="2890"/>
        <end position="2907"/>
    </location>
</feature>
<keyword evidence="1" id="KW-0175">Coiled coil</keyword>
<feature type="region of interest" description="Disordered" evidence="2">
    <location>
        <begin position="1927"/>
        <end position="1955"/>
    </location>
</feature>